<dbReference type="Proteomes" id="UP000285211">
    <property type="component" value="Unassembled WGS sequence"/>
</dbReference>
<proteinExistence type="predicted"/>
<dbReference type="OrthoDB" id="1360310at2"/>
<dbReference type="RefSeq" id="WP_128193349.1">
    <property type="nucleotide sequence ID" value="NZ_SACJ01000001.1"/>
</dbReference>
<evidence type="ECO:0000313" key="2">
    <source>
        <dbReference type="Proteomes" id="UP000285211"/>
    </source>
</evidence>
<comment type="caution">
    <text evidence="1">The sequence shown here is derived from an EMBL/GenBank/DDBJ whole genome shotgun (WGS) entry which is preliminary data.</text>
</comment>
<name>A0A437L3Z3_9FLAO</name>
<evidence type="ECO:0000313" key="1">
    <source>
        <dbReference type="EMBL" id="RVT80037.1"/>
    </source>
</evidence>
<organism evidence="1 2">
    <name type="scientific">Flavobacterium sufflavum</name>
    <dbReference type="NCBI Taxonomy" id="1921138"/>
    <lineage>
        <taxon>Bacteria</taxon>
        <taxon>Pseudomonadati</taxon>
        <taxon>Bacteroidota</taxon>
        <taxon>Flavobacteriia</taxon>
        <taxon>Flavobacteriales</taxon>
        <taxon>Flavobacteriaceae</taxon>
        <taxon>Flavobacterium</taxon>
    </lineage>
</organism>
<sequence>METNYKINQMNDDELNKIHSDSLGLNVPENYFLESKNDILNKVLARKEPKTIPFYRRKATWFAAATLTLLLGLAICNKYNSQDQQSIANSITDSIAQIDNENGATAVPKNNYNNPIPNNSLTAENDILVSSLFVEEKEVDEYITNYILEDI</sequence>
<dbReference type="EMBL" id="SACJ01000001">
    <property type="protein sequence ID" value="RVT80037.1"/>
    <property type="molecule type" value="Genomic_DNA"/>
</dbReference>
<keyword evidence="2" id="KW-1185">Reference proteome</keyword>
<reference evidence="1 2" key="1">
    <citation type="submission" date="2019-01" db="EMBL/GenBank/DDBJ databases">
        <authorList>
            <person name="Chen W.-M."/>
        </authorList>
    </citation>
    <scope>NUCLEOTIDE SEQUENCE [LARGE SCALE GENOMIC DNA]</scope>
    <source>
        <strain evidence="1 2">BBQ-12</strain>
    </source>
</reference>
<accession>A0A437L3Z3</accession>
<dbReference type="AlphaFoldDB" id="A0A437L3Z3"/>
<protein>
    <submittedName>
        <fullName evidence="1">Uncharacterized protein</fullName>
    </submittedName>
</protein>
<gene>
    <name evidence="1" type="ORF">EOD40_02690</name>
</gene>